<evidence type="ECO:0000313" key="4">
    <source>
        <dbReference type="Proteomes" id="UP000541444"/>
    </source>
</evidence>
<dbReference type="Proteomes" id="UP000541444">
    <property type="component" value="Unassembled WGS sequence"/>
</dbReference>
<dbReference type="AlphaFoldDB" id="A0A7J7MWU5"/>
<keyword evidence="1" id="KW-0175">Coiled coil</keyword>
<feature type="compositionally biased region" description="Polar residues" evidence="2">
    <location>
        <begin position="268"/>
        <end position="286"/>
    </location>
</feature>
<feature type="compositionally biased region" description="Polar residues" evidence="2">
    <location>
        <begin position="114"/>
        <end position="123"/>
    </location>
</feature>
<gene>
    <name evidence="3" type="ORF">GIB67_032023</name>
</gene>
<comment type="caution">
    <text evidence="3">The sequence shown here is derived from an EMBL/GenBank/DDBJ whole genome shotgun (WGS) entry which is preliminary data.</text>
</comment>
<protein>
    <submittedName>
        <fullName evidence="3">Uncharacterized protein</fullName>
    </submittedName>
</protein>
<dbReference type="EMBL" id="JACGCM010001193">
    <property type="protein sequence ID" value="KAF6159252.1"/>
    <property type="molecule type" value="Genomic_DNA"/>
</dbReference>
<name>A0A7J7MWU5_9MAGN</name>
<feature type="region of interest" description="Disordered" evidence="2">
    <location>
        <begin position="261"/>
        <end position="312"/>
    </location>
</feature>
<feature type="region of interest" description="Disordered" evidence="2">
    <location>
        <begin position="148"/>
        <end position="168"/>
    </location>
</feature>
<evidence type="ECO:0000313" key="3">
    <source>
        <dbReference type="EMBL" id="KAF6159252.1"/>
    </source>
</evidence>
<feature type="region of interest" description="Disordered" evidence="2">
    <location>
        <begin position="108"/>
        <end position="135"/>
    </location>
</feature>
<feature type="compositionally biased region" description="Basic and acidic residues" evidence="2">
    <location>
        <begin position="297"/>
        <end position="309"/>
    </location>
</feature>
<accession>A0A7J7MWU5</accession>
<feature type="coiled-coil region" evidence="1">
    <location>
        <begin position="329"/>
        <end position="371"/>
    </location>
</feature>
<feature type="compositionally biased region" description="Basic and acidic residues" evidence="2">
    <location>
        <begin position="125"/>
        <end position="135"/>
    </location>
</feature>
<reference evidence="3 4" key="1">
    <citation type="journal article" date="2020" name="IScience">
        <title>Genome Sequencing of the Endangered Kingdonia uniflora (Circaeasteraceae, Ranunculales) Reveals Potential Mechanisms of Evolutionary Specialization.</title>
        <authorList>
            <person name="Sun Y."/>
            <person name="Deng T."/>
            <person name="Zhang A."/>
            <person name="Moore M.J."/>
            <person name="Landis J.B."/>
            <person name="Lin N."/>
            <person name="Zhang H."/>
            <person name="Zhang X."/>
            <person name="Huang J."/>
            <person name="Zhang X."/>
            <person name="Sun H."/>
            <person name="Wang H."/>
        </authorList>
    </citation>
    <scope>NUCLEOTIDE SEQUENCE [LARGE SCALE GENOMIC DNA]</scope>
    <source>
        <strain evidence="3">TB1705</strain>
        <tissue evidence="3">Leaf</tissue>
    </source>
</reference>
<sequence>MVKAQSMVLEERIAYEAQRLKLKYFGEERWVCLRTLAEDRVRGSYTGKGILRLGPLHLYQLCGSGGYKRGRGGSGGGKLASDMESGKEASVLELRMVRARGNKCQPHEREKIKSSSSPNNCFTTKDLESTQRERQKIRGINQKFSEDDKRLKRAKGLGSHRSSVRGIGVGRKSPVKSVFKMGRSSVNKVSISGRKNESDSEGDGGLKQFLGFPSQLVSYPLGFDAFREFCKAKGAIREEETELKLVLGELGLSKKKGVESRSKKVVKAQSTRSMTGVNEGTRQTSGDEVAQGKRRRAEPLEGSGEKVSERQSILGDDLKEVEERARLAILQGKEDANHMESELKKLKGELVKNLVQAMTDALKEVKQLKAAHAMAIGQLQEEVDAIKDDTYAEEEEEEVKVLGVEDGLDGVSPQIVFDNQGDDVELHVDGSEKAKLDASRIHEDYALMCDRKFTEQFDRMKEVNENRQDQYVKVYFRLEKLNQVVSDLTSQVEEKDSGIKKGLEDLFEAIECAKNLQHQVDALTVKGKKADTAQYRIQTLERTEELSRSDLNSCRIELERIRQKFIRKDDELRVACDNLSTSEAAAEHLQTALPAKDMEFREMQRRARILDGEIRDKDFLVKRNDDLLMDLPVREVLNAELGMLRARVVEFHAMNLAESEQYIAKLKEVAIRHNRIDADRNAWKDTYVSVKRKLKGLSQNEIPCSKLCQIKDAPVELR</sequence>
<evidence type="ECO:0000256" key="1">
    <source>
        <dbReference type="SAM" id="Coils"/>
    </source>
</evidence>
<evidence type="ECO:0000256" key="2">
    <source>
        <dbReference type="SAM" id="MobiDB-lite"/>
    </source>
</evidence>
<keyword evidence="4" id="KW-1185">Reference proteome</keyword>
<organism evidence="3 4">
    <name type="scientific">Kingdonia uniflora</name>
    <dbReference type="NCBI Taxonomy" id="39325"/>
    <lineage>
        <taxon>Eukaryota</taxon>
        <taxon>Viridiplantae</taxon>
        <taxon>Streptophyta</taxon>
        <taxon>Embryophyta</taxon>
        <taxon>Tracheophyta</taxon>
        <taxon>Spermatophyta</taxon>
        <taxon>Magnoliopsida</taxon>
        <taxon>Ranunculales</taxon>
        <taxon>Circaeasteraceae</taxon>
        <taxon>Kingdonia</taxon>
    </lineage>
</organism>
<proteinExistence type="predicted"/>